<keyword evidence="4" id="KW-1185">Reference proteome</keyword>
<feature type="region of interest" description="Disordered" evidence="1">
    <location>
        <begin position="1"/>
        <end position="22"/>
    </location>
</feature>
<evidence type="ECO:0000259" key="2">
    <source>
        <dbReference type="Pfam" id="PF04149"/>
    </source>
</evidence>
<reference evidence="3 4" key="1">
    <citation type="submission" date="2019-03" db="EMBL/GenBank/DDBJ databases">
        <title>Draft genome sequences of novel Actinobacteria.</title>
        <authorList>
            <person name="Sahin N."/>
            <person name="Ay H."/>
            <person name="Saygin H."/>
        </authorList>
    </citation>
    <scope>NUCLEOTIDE SEQUENCE [LARGE SCALE GENOMIC DNA]</scope>
    <source>
        <strain evidence="3 4">DSM 45941</strain>
    </source>
</reference>
<dbReference type="EMBL" id="SMKY01000235">
    <property type="protein sequence ID" value="TDD70346.1"/>
    <property type="molecule type" value="Genomic_DNA"/>
</dbReference>
<comment type="caution">
    <text evidence="3">The sequence shown here is derived from an EMBL/GenBank/DDBJ whole genome shotgun (WGS) entry which is preliminary data.</text>
</comment>
<dbReference type="InterPro" id="IPR007278">
    <property type="entry name" value="DUF397"/>
</dbReference>
<evidence type="ECO:0000313" key="3">
    <source>
        <dbReference type="EMBL" id="TDD70346.1"/>
    </source>
</evidence>
<evidence type="ECO:0000313" key="4">
    <source>
        <dbReference type="Proteomes" id="UP000295578"/>
    </source>
</evidence>
<dbReference type="RefSeq" id="WP_132202299.1">
    <property type="nucleotide sequence ID" value="NZ_SMKY01000235.1"/>
</dbReference>
<proteinExistence type="predicted"/>
<name>A0A4R5AG60_9ACTN</name>
<gene>
    <name evidence="3" type="ORF">E1293_34845</name>
</gene>
<feature type="domain" description="DUF397" evidence="2">
    <location>
        <begin position="9"/>
        <end position="62"/>
    </location>
</feature>
<dbReference type="AlphaFoldDB" id="A0A4R5AG60"/>
<accession>A0A4R5AG60</accession>
<evidence type="ECO:0000256" key="1">
    <source>
        <dbReference type="SAM" id="MobiDB-lite"/>
    </source>
</evidence>
<organism evidence="3 4">
    <name type="scientific">Actinomadura darangshiensis</name>
    <dbReference type="NCBI Taxonomy" id="705336"/>
    <lineage>
        <taxon>Bacteria</taxon>
        <taxon>Bacillati</taxon>
        <taxon>Actinomycetota</taxon>
        <taxon>Actinomycetes</taxon>
        <taxon>Streptosporangiales</taxon>
        <taxon>Thermomonosporaceae</taxon>
        <taxon>Actinomadura</taxon>
    </lineage>
</organism>
<dbReference type="Pfam" id="PF04149">
    <property type="entry name" value="DUF397"/>
    <property type="match status" value="1"/>
</dbReference>
<sequence>MSTTSRSAARWRKSSRSSGQGGACVEVAALTPTIAIRDSKDPSGPRLVLDADAAASLLTAIKAGAHDLL</sequence>
<dbReference type="Proteomes" id="UP000295578">
    <property type="component" value="Unassembled WGS sequence"/>
</dbReference>
<protein>
    <submittedName>
        <fullName evidence="3">DUF397 domain-containing protein</fullName>
    </submittedName>
</protein>